<dbReference type="SUPFAM" id="SSF51735">
    <property type="entry name" value="NAD(P)-binding Rossmann-fold domains"/>
    <property type="match status" value="1"/>
</dbReference>
<evidence type="ECO:0000313" key="2">
    <source>
        <dbReference type="EMBL" id="KAJ9133433.1"/>
    </source>
</evidence>
<dbReference type="GO" id="GO:0048038">
    <property type="term" value="F:quinone binding"/>
    <property type="evidence" value="ECO:0007669"/>
    <property type="project" value="TreeGrafter"/>
</dbReference>
<comment type="similarity">
    <text evidence="1">Belongs to the short-chain dehydrogenases/reductases (SDR) family.</text>
</comment>
<sequence length="306" mass="33336">MESIQELYQTNVTKTIHHSPYPAISPSLPSLSQAGKTVLITGGATGIGLAIAHAFIQASASTVIIVGRRADKLAQACEELKAAAGEGTYIIGRTCDVSDVKEVTSLWEGFKDKGVVVDVLVSNAAKFTDVANLLDLGAEYVWSLFETNVKAPLLLAEKFYKQGGDRPKAFINVSSQVVHFWQCKAIDGRHAYGLTKNAGTLTAQILAQEIPAEKLQVISFHPGLIWSDGWETTGLTKDMLPFDEVNLPGQFAVWAASPEARFLHGRFAWAAWDVEELKTGEIRKRIDEDPYFLKIDVVGLHLGNLA</sequence>
<dbReference type="AlphaFoldDB" id="A0AA38VE08"/>
<keyword evidence="3" id="KW-1185">Reference proteome</keyword>
<evidence type="ECO:0000256" key="1">
    <source>
        <dbReference type="ARBA" id="ARBA00006484"/>
    </source>
</evidence>
<dbReference type="InterPro" id="IPR002347">
    <property type="entry name" value="SDR_fam"/>
</dbReference>
<dbReference type="PANTHER" id="PTHR42760:SF122">
    <property type="entry name" value="NAD(P)-BINDING PROTEIN"/>
    <property type="match status" value="1"/>
</dbReference>
<organism evidence="2 3">
    <name type="scientific">Pleurostoma richardsiae</name>
    <dbReference type="NCBI Taxonomy" id="41990"/>
    <lineage>
        <taxon>Eukaryota</taxon>
        <taxon>Fungi</taxon>
        <taxon>Dikarya</taxon>
        <taxon>Ascomycota</taxon>
        <taxon>Pezizomycotina</taxon>
        <taxon>Sordariomycetes</taxon>
        <taxon>Sordariomycetidae</taxon>
        <taxon>Calosphaeriales</taxon>
        <taxon>Pleurostomataceae</taxon>
        <taxon>Pleurostoma</taxon>
    </lineage>
</organism>
<name>A0AA38VE08_9PEZI</name>
<dbReference type="PANTHER" id="PTHR42760">
    <property type="entry name" value="SHORT-CHAIN DEHYDROGENASES/REDUCTASES FAMILY MEMBER"/>
    <property type="match status" value="1"/>
</dbReference>
<dbReference type="InterPro" id="IPR036291">
    <property type="entry name" value="NAD(P)-bd_dom_sf"/>
</dbReference>
<dbReference type="CDD" id="cd05233">
    <property type="entry name" value="SDR_c"/>
    <property type="match status" value="1"/>
</dbReference>
<reference evidence="2" key="1">
    <citation type="submission" date="2022-07" db="EMBL/GenBank/DDBJ databases">
        <title>Fungi with potential for degradation of polypropylene.</title>
        <authorList>
            <person name="Gostincar C."/>
        </authorList>
    </citation>
    <scope>NUCLEOTIDE SEQUENCE</scope>
    <source>
        <strain evidence="2">EXF-13308</strain>
    </source>
</reference>
<proteinExistence type="inferred from homology"/>
<accession>A0AA38VE08</accession>
<dbReference type="GO" id="GO:0016616">
    <property type="term" value="F:oxidoreductase activity, acting on the CH-OH group of donors, NAD or NADP as acceptor"/>
    <property type="evidence" value="ECO:0007669"/>
    <property type="project" value="TreeGrafter"/>
</dbReference>
<comment type="caution">
    <text evidence="2">The sequence shown here is derived from an EMBL/GenBank/DDBJ whole genome shotgun (WGS) entry which is preliminary data.</text>
</comment>
<dbReference type="PRINTS" id="PR00081">
    <property type="entry name" value="GDHRDH"/>
</dbReference>
<dbReference type="GO" id="GO:0006633">
    <property type="term" value="P:fatty acid biosynthetic process"/>
    <property type="evidence" value="ECO:0007669"/>
    <property type="project" value="TreeGrafter"/>
</dbReference>
<dbReference type="EMBL" id="JANBVO010000050">
    <property type="protein sequence ID" value="KAJ9133433.1"/>
    <property type="molecule type" value="Genomic_DNA"/>
</dbReference>
<dbReference type="Pfam" id="PF00106">
    <property type="entry name" value="adh_short"/>
    <property type="match status" value="1"/>
</dbReference>
<protein>
    <submittedName>
        <fullName evidence="2">Short-chain dehydrogenase/reductase SDR</fullName>
    </submittedName>
</protein>
<dbReference type="Proteomes" id="UP001174694">
    <property type="component" value="Unassembled WGS sequence"/>
</dbReference>
<gene>
    <name evidence="2" type="ORF">NKR23_g10746</name>
</gene>
<evidence type="ECO:0000313" key="3">
    <source>
        <dbReference type="Proteomes" id="UP001174694"/>
    </source>
</evidence>
<dbReference type="Gene3D" id="3.40.50.720">
    <property type="entry name" value="NAD(P)-binding Rossmann-like Domain"/>
    <property type="match status" value="1"/>
</dbReference>